<dbReference type="InParanoid" id="A0A1X7U7Q1"/>
<evidence type="ECO:0000256" key="1">
    <source>
        <dbReference type="ARBA" id="ARBA00022468"/>
    </source>
</evidence>
<dbReference type="KEGG" id="aqu:100637553"/>
<feature type="domain" description="Rab-GAP TBC" evidence="3">
    <location>
        <begin position="364"/>
        <end position="583"/>
    </location>
</feature>
<feature type="region of interest" description="Disordered" evidence="2">
    <location>
        <begin position="406"/>
        <end position="426"/>
    </location>
</feature>
<dbReference type="SMART" id="SM00164">
    <property type="entry name" value="TBC"/>
    <property type="match status" value="1"/>
</dbReference>
<dbReference type="Gene3D" id="1.10.8.270">
    <property type="entry name" value="putative rabgap domain of human tbc1 domain family member 14 like domains"/>
    <property type="match status" value="1"/>
</dbReference>
<dbReference type="PROSITE" id="PS50086">
    <property type="entry name" value="TBC_RABGAP"/>
    <property type="match status" value="1"/>
</dbReference>
<evidence type="ECO:0000313" key="5">
    <source>
        <dbReference type="Proteomes" id="UP000007879"/>
    </source>
</evidence>
<dbReference type="Gene3D" id="1.10.472.80">
    <property type="entry name" value="Ypt/Rab-GAP domain of gyp1p, domain 3"/>
    <property type="match status" value="1"/>
</dbReference>
<keyword evidence="5" id="KW-1185">Reference proteome</keyword>
<keyword evidence="1" id="KW-0343">GTPase activation</keyword>
<feature type="region of interest" description="Disordered" evidence="2">
    <location>
        <begin position="23"/>
        <end position="45"/>
    </location>
</feature>
<dbReference type="EnsemblMetazoa" id="Aqu2.1.23962_001">
    <property type="protein sequence ID" value="Aqu2.1.23962_001"/>
    <property type="gene ID" value="Aqu2.1.23962"/>
</dbReference>
<evidence type="ECO:0000256" key="2">
    <source>
        <dbReference type="SAM" id="MobiDB-lite"/>
    </source>
</evidence>
<dbReference type="AlphaFoldDB" id="A0A1X7U7Q1"/>
<accession>A0A1X7U7Q1</accession>
<dbReference type="OMA" id="RTERACI"/>
<dbReference type="Proteomes" id="UP000007879">
    <property type="component" value="Unassembled WGS sequence"/>
</dbReference>
<dbReference type="PANTHER" id="PTHR22957:SF547">
    <property type="entry name" value="TBC1 DOMAIN FAMILY MEMBER 16"/>
    <property type="match status" value="1"/>
</dbReference>
<feature type="compositionally biased region" description="Basic and acidic residues" evidence="2">
    <location>
        <begin position="228"/>
        <end position="239"/>
    </location>
</feature>
<sequence length="687" mass="78929">MKPFFSRTLSTISDVVTFGPVRRRRTNTSSTNSSTDGSSFTNSDRYTHSMRSVHTMPPPPSLPVGSVSEEVGGITGSWSIYHHPFSPSPEVYDGLEDDVIFCKNNVCRRIARASTPSPHASLTYTSSSEHDPQSFKLKEIETTPNSLTSSVTTTMHGEEEEEEEEIEGYMYICTRGADFGQTLILNWTPNNSMTNHSRVQTGDSDPSQEAYSKPNQLETGATRGGACSRDRTEREHESLSLDLGRMESIRILYRYESPTAGISGGEVIIYSQERKYFIFSFKHNGLYDLIKKFRSWRYFTYVHNSEANQYTFTIIRPRLTLSELHIEEGLVSGVLTETMWGQLKDPAGRVLDKKLVLQTVFFRGVETSLRKEVWLYLLGVVDFDSSEKVRREKYEERQTTYKQLNEKRKSNQSLLSHSNGATPTNNKLTQMLQQVDNDIRRTDRSHPFYKGEDNPNLDRLRQIILNYLLEYRKDITYCQGMTDILAPILMSLDNDAESFFCFTRLVERTPFFTKAGKRVTLHRQLVLLSSLLSLLLPWFFFYLSDIEEGLSLLFAHRWLLISFKREFKMEDTLLLWEACWTNYSTNSFHLFLCIAIMAIYGQKALDEDMTLNELTVYFNGLANMMPVDIVLSQARGYLYQFSKCPEVPCVLRCIMPDSYWETSTSRVICEGSGTCCKGEESRLLHIF</sequence>
<dbReference type="GO" id="GO:0005769">
    <property type="term" value="C:early endosome"/>
    <property type="evidence" value="ECO:0007669"/>
    <property type="project" value="TreeGrafter"/>
</dbReference>
<feature type="compositionally biased region" description="Low complexity" evidence="2">
    <location>
        <begin position="27"/>
        <end position="43"/>
    </location>
</feature>
<feature type="region of interest" description="Disordered" evidence="2">
    <location>
        <begin position="194"/>
        <end position="239"/>
    </location>
</feature>
<reference evidence="4" key="2">
    <citation type="submission" date="2017-05" db="UniProtKB">
        <authorList>
            <consortium name="EnsemblMetazoa"/>
        </authorList>
    </citation>
    <scope>IDENTIFICATION</scope>
</reference>
<dbReference type="eggNOG" id="KOG2224">
    <property type="taxonomic scope" value="Eukaryota"/>
</dbReference>
<dbReference type="SUPFAM" id="SSF47923">
    <property type="entry name" value="Ypt/Rab-GAP domain of gyp1p"/>
    <property type="match status" value="2"/>
</dbReference>
<dbReference type="OrthoDB" id="10264062at2759"/>
<evidence type="ECO:0000313" key="4">
    <source>
        <dbReference type="EnsemblMetazoa" id="Aqu2.1.23962_001"/>
    </source>
</evidence>
<reference evidence="5" key="1">
    <citation type="journal article" date="2010" name="Nature">
        <title>The Amphimedon queenslandica genome and the evolution of animal complexity.</title>
        <authorList>
            <person name="Srivastava M."/>
            <person name="Simakov O."/>
            <person name="Chapman J."/>
            <person name="Fahey B."/>
            <person name="Gauthier M.E."/>
            <person name="Mitros T."/>
            <person name="Richards G.S."/>
            <person name="Conaco C."/>
            <person name="Dacre M."/>
            <person name="Hellsten U."/>
            <person name="Larroux C."/>
            <person name="Putnam N.H."/>
            <person name="Stanke M."/>
            <person name="Adamska M."/>
            <person name="Darling A."/>
            <person name="Degnan S.M."/>
            <person name="Oakley T.H."/>
            <person name="Plachetzki D.C."/>
            <person name="Zhai Y."/>
            <person name="Adamski M."/>
            <person name="Calcino A."/>
            <person name="Cummins S.F."/>
            <person name="Goodstein D.M."/>
            <person name="Harris C."/>
            <person name="Jackson D.J."/>
            <person name="Leys S.P."/>
            <person name="Shu S."/>
            <person name="Woodcroft B.J."/>
            <person name="Vervoort M."/>
            <person name="Kosik K.S."/>
            <person name="Manning G."/>
            <person name="Degnan B.M."/>
            <person name="Rokhsar D.S."/>
        </authorList>
    </citation>
    <scope>NUCLEOTIDE SEQUENCE [LARGE SCALE GENOMIC DNA]</scope>
</reference>
<name>A0A1X7U7Q1_AMPQE</name>
<gene>
    <name evidence="4" type="primary">100637553</name>
</gene>
<dbReference type="Pfam" id="PF00566">
    <property type="entry name" value="RabGAP-TBC"/>
    <property type="match status" value="1"/>
</dbReference>
<feature type="compositionally biased region" description="Polar residues" evidence="2">
    <location>
        <begin position="411"/>
        <end position="426"/>
    </location>
</feature>
<feature type="compositionally biased region" description="Polar residues" evidence="2">
    <location>
        <begin position="146"/>
        <end position="155"/>
    </location>
</feature>
<dbReference type="InterPro" id="IPR000195">
    <property type="entry name" value="Rab-GAP-TBC_dom"/>
</dbReference>
<feature type="compositionally biased region" description="Polar residues" evidence="2">
    <location>
        <begin position="194"/>
        <end position="219"/>
    </location>
</feature>
<proteinExistence type="predicted"/>
<organism evidence="4">
    <name type="scientific">Amphimedon queenslandica</name>
    <name type="common">Sponge</name>
    <dbReference type="NCBI Taxonomy" id="400682"/>
    <lineage>
        <taxon>Eukaryota</taxon>
        <taxon>Metazoa</taxon>
        <taxon>Porifera</taxon>
        <taxon>Demospongiae</taxon>
        <taxon>Heteroscleromorpha</taxon>
        <taxon>Haplosclerida</taxon>
        <taxon>Niphatidae</taxon>
        <taxon>Amphimedon</taxon>
    </lineage>
</organism>
<evidence type="ECO:0000259" key="3">
    <source>
        <dbReference type="PROSITE" id="PS50086"/>
    </source>
</evidence>
<dbReference type="EnsemblMetazoa" id="XM_011407505.2">
    <property type="protein sequence ID" value="XP_011405807.2"/>
    <property type="gene ID" value="LOC100637553"/>
</dbReference>
<feature type="region of interest" description="Disordered" evidence="2">
    <location>
        <begin position="146"/>
        <end position="165"/>
    </location>
</feature>
<dbReference type="GO" id="GO:0005096">
    <property type="term" value="F:GTPase activator activity"/>
    <property type="evidence" value="ECO:0007669"/>
    <property type="project" value="UniProtKB-KW"/>
</dbReference>
<dbReference type="InterPro" id="IPR035969">
    <property type="entry name" value="Rab-GAP_TBC_sf"/>
</dbReference>
<dbReference type="STRING" id="400682.A0A1X7U7Q1"/>
<protein>
    <recommendedName>
        <fullName evidence="3">Rab-GAP TBC domain-containing protein</fullName>
    </recommendedName>
</protein>
<dbReference type="PANTHER" id="PTHR22957">
    <property type="entry name" value="TBC1 DOMAIN FAMILY MEMBER GTPASE-ACTIVATING PROTEIN"/>
    <property type="match status" value="1"/>
</dbReference>